<evidence type="ECO:0000256" key="3">
    <source>
        <dbReference type="ARBA" id="ARBA00022723"/>
    </source>
</evidence>
<dbReference type="GO" id="GO:0046677">
    <property type="term" value="P:response to antibiotic"/>
    <property type="evidence" value="ECO:0007669"/>
    <property type="project" value="UniProtKB-UniRule"/>
</dbReference>
<dbReference type="InterPro" id="IPR051332">
    <property type="entry name" value="Fosfomycin_Res_Enzymes"/>
</dbReference>
<evidence type="ECO:0000256" key="2">
    <source>
        <dbReference type="ARBA" id="ARBA00022679"/>
    </source>
</evidence>
<comment type="subunit">
    <text evidence="6">Homodimer.</text>
</comment>
<organism evidence="8 9">
    <name type="scientific">Bacillus thuringiensis subsp. higo</name>
    <dbReference type="NCBI Taxonomy" id="132266"/>
    <lineage>
        <taxon>Bacteria</taxon>
        <taxon>Bacillati</taxon>
        <taxon>Bacillota</taxon>
        <taxon>Bacilli</taxon>
        <taxon>Bacillales</taxon>
        <taxon>Bacillaceae</taxon>
        <taxon>Bacillus</taxon>
        <taxon>Bacillus cereus group</taxon>
    </lineage>
</organism>
<comment type="similarity">
    <text evidence="6">Belongs to the fosfomycin resistance protein family. FosB subfamily.</text>
</comment>
<dbReference type="NCBIfam" id="NF003152">
    <property type="entry name" value="PRK04101.1"/>
    <property type="match status" value="1"/>
</dbReference>
<dbReference type="NCBIfam" id="NF041541">
    <property type="entry name" value="fosBx1_fam"/>
    <property type="match status" value="1"/>
</dbReference>
<comment type="caution">
    <text evidence="8">The sequence shown here is derived from an EMBL/GenBank/DDBJ whole genome shotgun (WGS) entry which is preliminary data.</text>
</comment>
<feature type="binding site" evidence="6">
    <location>
        <position position="115"/>
    </location>
    <ligand>
        <name>Mg(2+)</name>
        <dbReference type="ChEBI" id="CHEBI:18420"/>
    </ligand>
</feature>
<keyword evidence="1 6" id="KW-0963">Cytoplasm</keyword>
<evidence type="ECO:0000256" key="4">
    <source>
        <dbReference type="ARBA" id="ARBA00022842"/>
    </source>
</evidence>
<feature type="domain" description="VOC" evidence="7">
    <location>
        <begin position="4"/>
        <end position="119"/>
    </location>
</feature>
<dbReference type="Gene3D" id="3.10.180.10">
    <property type="entry name" value="2,3-Dihydroxybiphenyl 1,2-Dioxygenase, domain 1"/>
    <property type="match status" value="1"/>
</dbReference>
<evidence type="ECO:0000313" key="9">
    <source>
        <dbReference type="Proteomes" id="UP000194816"/>
    </source>
</evidence>
<keyword evidence="3 6" id="KW-0479">Metal-binding</keyword>
<dbReference type="PANTHER" id="PTHR36113:SF6">
    <property type="entry name" value="FOSFOMYCIN RESISTANCE PROTEIN FOSX"/>
    <property type="match status" value="1"/>
</dbReference>
<comment type="cofactor">
    <cofactor evidence="6">
        <name>Mg(2+)</name>
        <dbReference type="ChEBI" id="CHEBI:18420"/>
    </cofactor>
</comment>
<feature type="binding site" evidence="6">
    <location>
        <position position="7"/>
    </location>
    <ligand>
        <name>Mg(2+)</name>
        <dbReference type="ChEBI" id="CHEBI:18420"/>
    </ligand>
</feature>
<evidence type="ECO:0000259" key="7">
    <source>
        <dbReference type="PROSITE" id="PS51819"/>
    </source>
</evidence>
<dbReference type="InterPro" id="IPR022858">
    <property type="entry name" value="Metallothiol_Trafse_FosB"/>
</dbReference>
<dbReference type="GO" id="GO:0005737">
    <property type="term" value="C:cytoplasm"/>
    <property type="evidence" value="ECO:0007669"/>
    <property type="project" value="UniProtKB-SubCell"/>
</dbReference>
<comment type="subcellular location">
    <subcellularLocation>
        <location evidence="6">Cytoplasm</location>
    </subcellularLocation>
</comment>
<dbReference type="EMBL" id="MOOK01000016">
    <property type="protein sequence ID" value="OUB62294.1"/>
    <property type="molecule type" value="Genomic_DNA"/>
</dbReference>
<dbReference type="PROSITE" id="PS51819">
    <property type="entry name" value="VOC"/>
    <property type="match status" value="1"/>
</dbReference>
<name>A0A9X6M0I0_BACUH</name>
<dbReference type="Proteomes" id="UP000194816">
    <property type="component" value="Unassembled WGS sequence"/>
</dbReference>
<proteinExistence type="inferred from homology"/>
<dbReference type="RefSeq" id="WP_016081961.1">
    <property type="nucleotide sequence ID" value="NZ_MOOK01000016.1"/>
</dbReference>
<evidence type="ECO:0000256" key="1">
    <source>
        <dbReference type="ARBA" id="ARBA00022490"/>
    </source>
</evidence>
<evidence type="ECO:0000256" key="5">
    <source>
        <dbReference type="ARBA" id="ARBA00023251"/>
    </source>
</evidence>
<dbReference type="InterPro" id="IPR004360">
    <property type="entry name" value="Glyas_Fos-R_dOase_dom"/>
</dbReference>
<reference evidence="8 9" key="1">
    <citation type="submission" date="2016-10" db="EMBL/GenBank/DDBJ databases">
        <title>Comparative genomics of Bacillus thuringiensis reveals a path to pathogens against multiple invertebrate hosts.</title>
        <authorList>
            <person name="Zheng J."/>
            <person name="Gao Q."/>
            <person name="Liu H."/>
            <person name="Peng D."/>
            <person name="Ruan L."/>
            <person name="Sun M."/>
        </authorList>
    </citation>
    <scope>NUCLEOTIDE SEQUENCE [LARGE SCALE GENOMIC DNA]</scope>
    <source>
        <strain evidence="8">BGSC 4AU1</strain>
    </source>
</reference>
<dbReference type="EC" id="2.5.1.-" evidence="6"/>
<dbReference type="FunFam" id="3.10.180.10:FF:000015">
    <property type="entry name" value="Metallothiol transferase FosB"/>
    <property type="match status" value="1"/>
</dbReference>
<evidence type="ECO:0000256" key="6">
    <source>
        <dbReference type="HAMAP-Rule" id="MF_01512"/>
    </source>
</evidence>
<accession>A0A9X6M0I0</accession>
<keyword evidence="4 6" id="KW-0460">Magnesium</keyword>
<dbReference type="GO" id="GO:0000287">
    <property type="term" value="F:magnesium ion binding"/>
    <property type="evidence" value="ECO:0007669"/>
    <property type="project" value="UniProtKB-UniRule"/>
</dbReference>
<feature type="binding site" evidence="6">
    <location>
        <position position="66"/>
    </location>
    <ligand>
        <name>Mg(2+)</name>
        <dbReference type="ChEBI" id="CHEBI:18420"/>
    </ligand>
</feature>
<dbReference type="NCBIfam" id="NF000493">
    <property type="entry name" value="Fos_BSH"/>
    <property type="match status" value="1"/>
</dbReference>
<protein>
    <recommendedName>
        <fullName evidence="6">Metallothiol transferase FosB</fullName>
        <ecNumber evidence="6">2.5.1.-</ecNumber>
    </recommendedName>
    <alternativeName>
        <fullName evidence="6">Fosfomycin resistance protein</fullName>
    </alternativeName>
</protein>
<keyword evidence="2 6" id="KW-0808">Transferase</keyword>
<dbReference type="PANTHER" id="PTHR36113">
    <property type="entry name" value="LYASE, PUTATIVE-RELATED-RELATED"/>
    <property type="match status" value="1"/>
</dbReference>
<sequence length="151" mass="17627">MLRGINHICFSVSNLENSIMFYEKVLEGELLVKGSKLAYFNICGVWIALNEEAHIPRNEIHQSYTHIAFSIEREDFECLIQRLEENDVHILQGRERDIRDCESIYFVDPDGHKFEFHSGTLQDRLNYYRDEKPHMTFYSALTGSKPPIGEG</sequence>
<dbReference type="InterPro" id="IPR029068">
    <property type="entry name" value="Glyas_Bleomycin-R_OHBP_Dase"/>
</dbReference>
<comment type="function">
    <text evidence="6">Metallothiol transferase which confers resistance to fosfomycin by catalyzing the addition of a thiol cofactor to fosfomycin. L-cysteine is probably the physiological thiol donor.</text>
</comment>
<dbReference type="Pfam" id="PF00903">
    <property type="entry name" value="Glyoxalase"/>
    <property type="match status" value="1"/>
</dbReference>
<evidence type="ECO:0000313" key="8">
    <source>
        <dbReference type="EMBL" id="OUB62294.1"/>
    </source>
</evidence>
<dbReference type="AlphaFoldDB" id="A0A9X6M0I0"/>
<keyword evidence="5 6" id="KW-0046">Antibiotic resistance</keyword>
<dbReference type="HAMAP" id="MF_01512">
    <property type="entry name" value="FosB"/>
    <property type="match status" value="1"/>
</dbReference>
<gene>
    <name evidence="6" type="primary">fosB</name>
    <name evidence="8" type="ORF">BK716_00305</name>
</gene>
<dbReference type="SUPFAM" id="SSF54593">
    <property type="entry name" value="Glyoxalase/Bleomycin resistance protein/Dihydroxybiphenyl dioxygenase"/>
    <property type="match status" value="1"/>
</dbReference>
<dbReference type="CDD" id="cd08363">
    <property type="entry name" value="FosB"/>
    <property type="match status" value="1"/>
</dbReference>
<dbReference type="InterPro" id="IPR037523">
    <property type="entry name" value="VOC_core"/>
</dbReference>
<dbReference type="GO" id="GO:0016765">
    <property type="term" value="F:transferase activity, transferring alkyl or aryl (other than methyl) groups"/>
    <property type="evidence" value="ECO:0007669"/>
    <property type="project" value="UniProtKB-UniRule"/>
</dbReference>